<evidence type="ECO:0000313" key="2">
    <source>
        <dbReference type="EMBL" id="KJZ74727.1"/>
    </source>
</evidence>
<proteinExistence type="predicted"/>
<dbReference type="PANTHER" id="PTHR38599:SF1">
    <property type="entry name" value="CUPIN DOMAIN PROTEIN (AFU_ORTHOLOGUE AFUA_3G13620)"/>
    <property type="match status" value="1"/>
</dbReference>
<dbReference type="AlphaFoldDB" id="A0A0F7ZZS4"/>
<keyword evidence="3" id="KW-1185">Reference proteome</keyword>
<dbReference type="InterPro" id="IPR014710">
    <property type="entry name" value="RmlC-like_jellyroll"/>
</dbReference>
<dbReference type="OrthoDB" id="5793281at2759"/>
<organism evidence="2 3">
    <name type="scientific">Hirsutella minnesotensis 3608</name>
    <dbReference type="NCBI Taxonomy" id="1043627"/>
    <lineage>
        <taxon>Eukaryota</taxon>
        <taxon>Fungi</taxon>
        <taxon>Dikarya</taxon>
        <taxon>Ascomycota</taxon>
        <taxon>Pezizomycotina</taxon>
        <taxon>Sordariomycetes</taxon>
        <taxon>Hypocreomycetidae</taxon>
        <taxon>Hypocreales</taxon>
        <taxon>Ophiocordycipitaceae</taxon>
        <taxon>Hirsutella</taxon>
    </lineage>
</organism>
<feature type="domain" description="Cupin type-2" evidence="1">
    <location>
        <begin position="33"/>
        <end position="101"/>
    </location>
</feature>
<name>A0A0F7ZZS4_9HYPO</name>
<gene>
    <name evidence="2" type="ORF">HIM_05844</name>
</gene>
<accession>A0A0F7ZZS4</accession>
<reference evidence="2 3" key="1">
    <citation type="journal article" date="2014" name="Genome Biol. Evol.">
        <title>Comparative genomics and transcriptomics analyses reveal divergent lifestyle features of nematode endoparasitic fungus Hirsutella minnesotensis.</title>
        <authorList>
            <person name="Lai Y."/>
            <person name="Liu K."/>
            <person name="Zhang X."/>
            <person name="Zhang X."/>
            <person name="Li K."/>
            <person name="Wang N."/>
            <person name="Shu C."/>
            <person name="Wu Y."/>
            <person name="Wang C."/>
            <person name="Bushley K.E."/>
            <person name="Xiang M."/>
            <person name="Liu X."/>
        </authorList>
    </citation>
    <scope>NUCLEOTIDE SEQUENCE [LARGE SCALE GENOMIC DNA]</scope>
    <source>
        <strain evidence="2 3">3608</strain>
    </source>
</reference>
<dbReference type="CDD" id="cd02234">
    <property type="entry name" value="cupin_BLR7677-like"/>
    <property type="match status" value="1"/>
</dbReference>
<dbReference type="SUPFAM" id="SSF51182">
    <property type="entry name" value="RmlC-like cupins"/>
    <property type="match status" value="1"/>
</dbReference>
<evidence type="ECO:0000313" key="3">
    <source>
        <dbReference type="Proteomes" id="UP000054481"/>
    </source>
</evidence>
<evidence type="ECO:0000259" key="1">
    <source>
        <dbReference type="Pfam" id="PF07883"/>
    </source>
</evidence>
<protein>
    <recommendedName>
        <fullName evidence="1">Cupin type-2 domain-containing protein</fullName>
    </recommendedName>
</protein>
<dbReference type="EMBL" id="KQ030523">
    <property type="protein sequence ID" value="KJZ74727.1"/>
    <property type="molecule type" value="Genomic_DNA"/>
</dbReference>
<dbReference type="InterPro" id="IPR011051">
    <property type="entry name" value="RmlC_Cupin_sf"/>
</dbReference>
<dbReference type="Pfam" id="PF07883">
    <property type="entry name" value="Cupin_2"/>
    <property type="match status" value="1"/>
</dbReference>
<dbReference type="Gene3D" id="2.60.120.10">
    <property type="entry name" value="Jelly Rolls"/>
    <property type="match status" value="1"/>
</dbReference>
<sequence length="126" mass="13369">MATSNKADAQEVQVLFDHELVGAPGKSIIGLKVSLPPNGWTPPHRHGGAQVVAVIQQGEMLSGMNGQPPKVYGPGQSFMELPGCHHTVAKNNSKEEPCILTATLVVDTETVKQGGYQALTVIDEGW</sequence>
<dbReference type="PANTHER" id="PTHR38599">
    <property type="entry name" value="CUPIN DOMAIN PROTEIN (AFU_ORTHOLOGUE AFUA_3G13620)"/>
    <property type="match status" value="1"/>
</dbReference>
<dbReference type="InterPro" id="IPR013096">
    <property type="entry name" value="Cupin_2"/>
</dbReference>
<dbReference type="Proteomes" id="UP000054481">
    <property type="component" value="Unassembled WGS sequence"/>
</dbReference>